<dbReference type="AlphaFoldDB" id="A0A9D3Y048"/>
<comment type="caution">
    <text evidence="1">The sequence shown here is derived from an EMBL/GenBank/DDBJ whole genome shotgun (WGS) entry which is preliminary data.</text>
</comment>
<reference evidence="1" key="2">
    <citation type="submission" date="2020-11" db="EMBL/GenBank/DDBJ databases">
        <authorList>
            <person name="McCartney M.A."/>
            <person name="Auch B."/>
            <person name="Kono T."/>
            <person name="Mallez S."/>
            <person name="Becker A."/>
            <person name="Gohl D.M."/>
            <person name="Silverstein K.A.T."/>
            <person name="Koren S."/>
            <person name="Bechman K.B."/>
            <person name="Herman A."/>
            <person name="Abrahante J.E."/>
            <person name="Garbe J."/>
        </authorList>
    </citation>
    <scope>NUCLEOTIDE SEQUENCE</scope>
    <source>
        <strain evidence="1">Duluth1</strain>
        <tissue evidence="1">Whole animal</tissue>
    </source>
</reference>
<accession>A0A9D3Y048</accession>
<dbReference type="SUPFAM" id="SSF52047">
    <property type="entry name" value="RNI-like"/>
    <property type="match status" value="1"/>
</dbReference>
<gene>
    <name evidence="1" type="ORF">DPMN_194399</name>
</gene>
<keyword evidence="2" id="KW-1185">Reference proteome</keyword>
<name>A0A9D3Y048_DREPO</name>
<proteinExistence type="predicted"/>
<dbReference type="EMBL" id="JAIWYP010000042">
    <property type="protein sequence ID" value="KAH3691171.1"/>
    <property type="molecule type" value="Genomic_DNA"/>
</dbReference>
<sequence length="124" mass="13866">MLSIEVFNDESGMLEALHCLGIKSLSLRLGCYMEVKQTESLSQSLASLTRLEMLSIEVFNDESGMLEALHCLGIKSLSLRLGCYMEVKQTESLSQSLVSLTRLEMLSIKVYKDEPGIRGALREF</sequence>
<protein>
    <submittedName>
        <fullName evidence="1">Uncharacterized protein</fullName>
    </submittedName>
</protein>
<organism evidence="1 2">
    <name type="scientific">Dreissena polymorpha</name>
    <name type="common">Zebra mussel</name>
    <name type="synonym">Mytilus polymorpha</name>
    <dbReference type="NCBI Taxonomy" id="45954"/>
    <lineage>
        <taxon>Eukaryota</taxon>
        <taxon>Metazoa</taxon>
        <taxon>Spiralia</taxon>
        <taxon>Lophotrochozoa</taxon>
        <taxon>Mollusca</taxon>
        <taxon>Bivalvia</taxon>
        <taxon>Autobranchia</taxon>
        <taxon>Heteroconchia</taxon>
        <taxon>Euheterodonta</taxon>
        <taxon>Imparidentia</taxon>
        <taxon>Neoheterodontei</taxon>
        <taxon>Myida</taxon>
        <taxon>Dreissenoidea</taxon>
        <taxon>Dreissenidae</taxon>
        <taxon>Dreissena</taxon>
    </lineage>
</organism>
<evidence type="ECO:0000313" key="2">
    <source>
        <dbReference type="Proteomes" id="UP000828390"/>
    </source>
</evidence>
<dbReference type="Proteomes" id="UP000828390">
    <property type="component" value="Unassembled WGS sequence"/>
</dbReference>
<reference evidence="1" key="1">
    <citation type="journal article" date="2019" name="bioRxiv">
        <title>The Genome of the Zebra Mussel, Dreissena polymorpha: A Resource for Invasive Species Research.</title>
        <authorList>
            <person name="McCartney M.A."/>
            <person name="Auch B."/>
            <person name="Kono T."/>
            <person name="Mallez S."/>
            <person name="Zhang Y."/>
            <person name="Obille A."/>
            <person name="Becker A."/>
            <person name="Abrahante J.E."/>
            <person name="Garbe J."/>
            <person name="Badalamenti J.P."/>
            <person name="Herman A."/>
            <person name="Mangelson H."/>
            <person name="Liachko I."/>
            <person name="Sullivan S."/>
            <person name="Sone E.D."/>
            <person name="Koren S."/>
            <person name="Silverstein K.A.T."/>
            <person name="Beckman K.B."/>
            <person name="Gohl D.M."/>
        </authorList>
    </citation>
    <scope>NUCLEOTIDE SEQUENCE</scope>
    <source>
        <strain evidence="1">Duluth1</strain>
        <tissue evidence="1">Whole animal</tissue>
    </source>
</reference>
<evidence type="ECO:0000313" key="1">
    <source>
        <dbReference type="EMBL" id="KAH3691171.1"/>
    </source>
</evidence>